<feature type="transmembrane region" description="Helical" evidence="3">
    <location>
        <begin position="120"/>
        <end position="143"/>
    </location>
</feature>
<dbReference type="EMBL" id="JACXAJ010000003">
    <property type="protein sequence ID" value="MBD1397307.1"/>
    <property type="molecule type" value="Genomic_DNA"/>
</dbReference>
<gene>
    <name evidence="5" type="ORF">H9Q13_09035</name>
</gene>
<feature type="coiled-coil region" evidence="1">
    <location>
        <begin position="599"/>
        <end position="626"/>
    </location>
</feature>
<dbReference type="InterPro" id="IPR052173">
    <property type="entry name" value="Beta-lactam_resp_regulator"/>
</dbReference>
<keyword evidence="3" id="KW-1133">Transmembrane helix</keyword>
<keyword evidence="5" id="KW-0645">Protease</keyword>
<keyword evidence="1" id="KW-0175">Coiled coil</keyword>
<dbReference type="RefSeq" id="WP_191183471.1">
    <property type="nucleotide sequence ID" value="NZ_JACXAJ010000003.1"/>
</dbReference>
<evidence type="ECO:0000256" key="2">
    <source>
        <dbReference type="SAM" id="MobiDB-lite"/>
    </source>
</evidence>
<feature type="region of interest" description="Disordered" evidence="2">
    <location>
        <begin position="565"/>
        <end position="584"/>
    </location>
</feature>
<feature type="coiled-coil region" evidence="1">
    <location>
        <begin position="536"/>
        <end position="563"/>
    </location>
</feature>
<keyword evidence="5" id="KW-0482">Metalloprotease</keyword>
<feature type="transmembrane region" description="Helical" evidence="3">
    <location>
        <begin position="20"/>
        <end position="40"/>
    </location>
</feature>
<dbReference type="Proteomes" id="UP000625551">
    <property type="component" value="Unassembled WGS sequence"/>
</dbReference>
<dbReference type="CDD" id="cd07341">
    <property type="entry name" value="M56_BlaR1_MecR1_like"/>
    <property type="match status" value="1"/>
</dbReference>
<dbReference type="GO" id="GO:0008237">
    <property type="term" value="F:metallopeptidase activity"/>
    <property type="evidence" value="ECO:0007669"/>
    <property type="project" value="UniProtKB-KW"/>
</dbReference>
<protein>
    <submittedName>
        <fullName evidence="5">M48 family metalloprotease</fullName>
    </submittedName>
</protein>
<keyword evidence="6" id="KW-1185">Reference proteome</keyword>
<evidence type="ECO:0000313" key="6">
    <source>
        <dbReference type="Proteomes" id="UP000625551"/>
    </source>
</evidence>
<evidence type="ECO:0000256" key="3">
    <source>
        <dbReference type="SAM" id="Phobius"/>
    </source>
</evidence>
<keyword evidence="3" id="KW-0472">Membrane</keyword>
<evidence type="ECO:0000256" key="1">
    <source>
        <dbReference type="SAM" id="Coils"/>
    </source>
</evidence>
<dbReference type="PANTHER" id="PTHR34978:SF3">
    <property type="entry name" value="SLR0241 PROTEIN"/>
    <property type="match status" value="1"/>
</dbReference>
<reference evidence="5 6" key="1">
    <citation type="submission" date="2020-09" db="EMBL/GenBank/DDBJ databases">
        <title>Genome sequencing and assembly of Pontibacter sp.</title>
        <authorList>
            <person name="Chhetri G."/>
        </authorList>
    </citation>
    <scope>NUCLEOTIDE SEQUENCE [LARGE SCALE GENOMIC DNA]</scope>
    <source>
        <strain evidence="5 6">JH31</strain>
    </source>
</reference>
<sequence length="697" mass="78647">MNFSTDFLPETLTSALGWALLHSLWQGALTALVLALLLILLNRHSAKVRYTVSLLGLATVLVLFVFTFVRVYSSEEVAASSIGSMVAYSTQVKETATMSTPALPRFIDSGKVYFETHLPLLVSIWLLGLLVMTLRFLGGLAYIQRLRNYRTQALGAHWQETLAQVKQSMGVRHGVQLVESALVQVPMAIGYFKPVILFPIGAVTGLSQRQVEAVLAHELAHVLRHDYLLNILQQIVETVFFFHPAVWWMSGVVRIEREHCCDDLAVKACGDSVTYARALAQLETLRMPATPAYALALTGNKGSLLSRVKRLVSAADLRPSFGEGFVAALVVVGGFMLLSFGAWAGMKKEPQPEETYTFVTKEEHVLPVALELPEPEEESSVATTLTIQDSSGKTSDIIMIKNKKGKVTELYVNGKRIPKKDIPEFQELIEQRLQATKRAPRMKKAERVQVIKETEEALADVRRKERSYHYTYTFTGPDSLGFEVPAPPIPPAPPAPAVPSVAPRAGMPPMPALPPIPPMPPLTFGEENSKERREAQERHKRMMKKYEQDMARYTEQIEKHVKEVESRAHMQAEASSGKSRETDMRRYQEESLKWHVANMKRHEANMRRHEANMRSHEERTEILEQVRQEMIKDGLLKEGEQVTDFKINQEGLYIHGQKQSQALHSKYRNLMKTREGKPFDLTYKRDGKKVQIQSTQQ</sequence>
<dbReference type="PANTHER" id="PTHR34978">
    <property type="entry name" value="POSSIBLE SENSOR-TRANSDUCER PROTEIN BLAR"/>
    <property type="match status" value="1"/>
</dbReference>
<comment type="caution">
    <text evidence="5">The sequence shown here is derived from an EMBL/GenBank/DDBJ whole genome shotgun (WGS) entry which is preliminary data.</text>
</comment>
<name>A0ABR7XGA4_9BACT</name>
<proteinExistence type="predicted"/>
<dbReference type="Pfam" id="PF05569">
    <property type="entry name" value="Peptidase_M56"/>
    <property type="match status" value="1"/>
</dbReference>
<accession>A0ABR7XGA4</accession>
<keyword evidence="3" id="KW-0812">Transmembrane</keyword>
<feature type="transmembrane region" description="Helical" evidence="3">
    <location>
        <begin position="52"/>
        <end position="72"/>
    </location>
</feature>
<dbReference type="InterPro" id="IPR008756">
    <property type="entry name" value="Peptidase_M56"/>
</dbReference>
<dbReference type="Gene3D" id="3.30.2010.10">
    <property type="entry name" value="Metalloproteases ('zincins'), catalytic domain"/>
    <property type="match status" value="1"/>
</dbReference>
<feature type="transmembrane region" description="Helical" evidence="3">
    <location>
        <begin position="325"/>
        <end position="346"/>
    </location>
</feature>
<evidence type="ECO:0000313" key="5">
    <source>
        <dbReference type="EMBL" id="MBD1397307.1"/>
    </source>
</evidence>
<keyword evidence="5" id="KW-0378">Hydrolase</keyword>
<evidence type="ECO:0000259" key="4">
    <source>
        <dbReference type="Pfam" id="PF05569"/>
    </source>
</evidence>
<organism evidence="5 6">
    <name type="scientific">Pontibacter aquaedesilientis</name>
    <dbReference type="NCBI Taxonomy" id="2766980"/>
    <lineage>
        <taxon>Bacteria</taxon>
        <taxon>Pseudomonadati</taxon>
        <taxon>Bacteroidota</taxon>
        <taxon>Cytophagia</taxon>
        <taxon>Cytophagales</taxon>
        <taxon>Hymenobacteraceae</taxon>
        <taxon>Pontibacter</taxon>
    </lineage>
</organism>
<feature type="domain" description="Peptidase M56" evidence="4">
    <location>
        <begin position="24"/>
        <end position="310"/>
    </location>
</feature>